<feature type="compositionally biased region" description="Basic and acidic residues" evidence="1">
    <location>
        <begin position="454"/>
        <end position="482"/>
    </location>
</feature>
<evidence type="ECO:0000313" key="5">
    <source>
        <dbReference type="Proteomes" id="UP001177023"/>
    </source>
</evidence>
<evidence type="ECO:0000313" key="4">
    <source>
        <dbReference type="EMBL" id="CAJ0567453.1"/>
    </source>
</evidence>
<feature type="region of interest" description="Disordered" evidence="1">
    <location>
        <begin position="454"/>
        <end position="489"/>
    </location>
</feature>
<feature type="non-terminal residue" evidence="4">
    <location>
        <position position="1"/>
    </location>
</feature>
<dbReference type="Pfam" id="PF03407">
    <property type="entry name" value="Nucleotid_trans"/>
    <property type="match status" value="1"/>
</dbReference>
<dbReference type="InterPro" id="IPR005069">
    <property type="entry name" value="Nucl-diP-sugar_transferase"/>
</dbReference>
<organism evidence="4 5">
    <name type="scientific">Mesorhabditis spiculigera</name>
    <dbReference type="NCBI Taxonomy" id="96644"/>
    <lineage>
        <taxon>Eukaryota</taxon>
        <taxon>Metazoa</taxon>
        <taxon>Ecdysozoa</taxon>
        <taxon>Nematoda</taxon>
        <taxon>Chromadorea</taxon>
        <taxon>Rhabditida</taxon>
        <taxon>Rhabditina</taxon>
        <taxon>Rhabditomorpha</taxon>
        <taxon>Rhabditoidea</taxon>
        <taxon>Rhabditidae</taxon>
        <taxon>Mesorhabditinae</taxon>
        <taxon>Mesorhabditis</taxon>
    </lineage>
</organism>
<name>A0AA36CFI1_9BILA</name>
<keyword evidence="5" id="KW-1185">Reference proteome</keyword>
<feature type="domain" description="Nucleotide-diphospho-sugar transferase" evidence="3">
    <location>
        <begin position="147"/>
        <end position="338"/>
    </location>
</feature>
<feature type="transmembrane region" description="Helical" evidence="2">
    <location>
        <begin position="627"/>
        <end position="649"/>
    </location>
</feature>
<comment type="caution">
    <text evidence="4">The sequence shown here is derived from an EMBL/GenBank/DDBJ whole genome shotgun (WGS) entry which is preliminary data.</text>
</comment>
<sequence>MKLPSWRRVLVSLALGYAALNLLSLFYNLYTIPYARRVFTKKDLFEGPLLRKYNIPEGKGVKTVFGVYVVNAQAAFDQPIGKPILKPFNASSPLPKFSGDFLKNLVSTARKVAEKTGGFPYVTLINSAYRDLTLNWMCNVAGMNKTLDRTIIISTSALTCKKIKHDWKQVSCLHLKLGDEYEGAFEWGLQQYINLLTIRAQILRQLVQDGITFLLFETDAVWFKDPAQFFASQNSIEDADIIVPTKGYTHRGETYAFDPMLVYPTSGSQALFKEMERRLVANRKLYDQYLLEEMCKSQFNGVICRQFAWEEVADGKWFKMSTNERLRYNPYIVNNNYYMARQAINGLWFLTKMKNCVSLKNCCYRLIILRPQSAPDTFRYAPLNDATPRAHHFGCLADEKATIQNMTKILRAILISRCCATKLCRTPSTPLALLANTTPSTSFTIVRGLRTKGHENKGQHAEKEEQHQESSNEQKDSDDKKMPPPPSPEMIKRLRIYLMSMLAISLTGTIYLVTRKVRLEAEKNPEVTRDAINDPGTSLEEFVLKYLKRGEVRKIVYLPAEQKAVAVLHDGAVVDGRLVGKQTVTINANQTPAEFWAEIRRVEASMGIPLQQGVDLQLQQTFSTGQVLQLIAGLLIIIFLGTQYGRLIARKVAEKNKKA</sequence>
<evidence type="ECO:0000256" key="2">
    <source>
        <dbReference type="SAM" id="Phobius"/>
    </source>
</evidence>
<evidence type="ECO:0000256" key="1">
    <source>
        <dbReference type="SAM" id="MobiDB-lite"/>
    </source>
</evidence>
<gene>
    <name evidence="4" type="ORF">MSPICULIGERA_LOCUS6006</name>
</gene>
<dbReference type="PANTHER" id="PTHR31967:SF12">
    <property type="entry name" value="NUCLEOTIDE-DIPHOSPHO-SUGAR TRANSFERASE DOMAIN-CONTAINING PROTEIN"/>
    <property type="match status" value="1"/>
</dbReference>
<dbReference type="AlphaFoldDB" id="A0AA36CFI1"/>
<keyword evidence="2" id="KW-0472">Membrane</keyword>
<keyword evidence="2" id="KW-1133">Transmembrane helix</keyword>
<protein>
    <recommendedName>
        <fullName evidence="3">Nucleotide-diphospho-sugar transferase domain-containing protein</fullName>
    </recommendedName>
</protein>
<proteinExistence type="predicted"/>
<accession>A0AA36CFI1</accession>
<dbReference type="Proteomes" id="UP001177023">
    <property type="component" value="Unassembled WGS sequence"/>
</dbReference>
<reference evidence="4" key="1">
    <citation type="submission" date="2023-06" db="EMBL/GenBank/DDBJ databases">
        <authorList>
            <person name="Delattre M."/>
        </authorList>
    </citation>
    <scope>NUCLEOTIDE SEQUENCE</scope>
    <source>
        <strain evidence="4">AF72</strain>
    </source>
</reference>
<dbReference type="EMBL" id="CATQJA010001493">
    <property type="protein sequence ID" value="CAJ0567453.1"/>
    <property type="molecule type" value="Genomic_DNA"/>
</dbReference>
<dbReference type="PANTHER" id="PTHR31967">
    <property type="entry name" value="GROUNDHOG (HEDGEHOG-LIKE FAMILY)-RELATED"/>
    <property type="match status" value="1"/>
</dbReference>
<keyword evidence="2" id="KW-0812">Transmembrane</keyword>
<evidence type="ECO:0000259" key="3">
    <source>
        <dbReference type="Pfam" id="PF03407"/>
    </source>
</evidence>
<feature type="transmembrane region" description="Helical" evidence="2">
    <location>
        <begin position="6"/>
        <end position="27"/>
    </location>
</feature>